<gene>
    <name evidence="1" type="ORF">JHL15_14280</name>
</gene>
<name>A0ABS1FWZ0_9FLAO</name>
<accession>A0ABS1FWZ0</accession>
<evidence type="ECO:0000313" key="1">
    <source>
        <dbReference type="EMBL" id="MBK1896932.1"/>
    </source>
</evidence>
<sequence>MKRQFSFILLLSLSIATFGQKKETIKEKAITEQFKNDYKKKTYPRFEGKIIVKDTQIQFDDKTIFYDKSDKTTGLILQQGLIYPQLLTDYQMEKFIDESTDKTQKRFLRLQKNPRAGFDVNNVKLSNTVELAFVESNPKVKRFRMTCKDNKLGNLIQYLFELTNKNAGKETAMDEFIKNSTLTYLQQQKVD</sequence>
<protein>
    <submittedName>
        <fullName evidence="1">Uncharacterized protein</fullName>
    </submittedName>
</protein>
<evidence type="ECO:0000313" key="2">
    <source>
        <dbReference type="Proteomes" id="UP000628669"/>
    </source>
</evidence>
<organism evidence="1 2">
    <name type="scientific">Chryseobacterium paridis</name>
    <dbReference type="NCBI Taxonomy" id="2800328"/>
    <lineage>
        <taxon>Bacteria</taxon>
        <taxon>Pseudomonadati</taxon>
        <taxon>Bacteroidota</taxon>
        <taxon>Flavobacteriia</taxon>
        <taxon>Flavobacteriales</taxon>
        <taxon>Weeksellaceae</taxon>
        <taxon>Chryseobacterium group</taxon>
        <taxon>Chryseobacterium</taxon>
    </lineage>
</organism>
<comment type="caution">
    <text evidence="1">The sequence shown here is derived from an EMBL/GenBank/DDBJ whole genome shotgun (WGS) entry which is preliminary data.</text>
</comment>
<reference evidence="2" key="1">
    <citation type="submission" date="2021-01" db="EMBL/GenBank/DDBJ databases">
        <title>Genome public.</title>
        <authorList>
            <person name="Liu C."/>
            <person name="Sun Q."/>
        </authorList>
    </citation>
    <scope>NUCLEOTIDE SEQUENCE [LARGE SCALE GENOMIC DNA]</scope>
    <source>
        <strain evidence="2">YIM B02567</strain>
    </source>
</reference>
<dbReference type="EMBL" id="JAENHK010000010">
    <property type="protein sequence ID" value="MBK1896932.1"/>
    <property type="molecule type" value="Genomic_DNA"/>
</dbReference>
<dbReference type="RefSeq" id="WP_200246778.1">
    <property type="nucleotide sequence ID" value="NZ_JAENHK010000010.1"/>
</dbReference>
<keyword evidence="2" id="KW-1185">Reference proteome</keyword>
<proteinExistence type="predicted"/>
<dbReference type="Proteomes" id="UP000628669">
    <property type="component" value="Unassembled WGS sequence"/>
</dbReference>